<evidence type="ECO:0000256" key="9">
    <source>
        <dbReference type="ARBA" id="ARBA00022679"/>
    </source>
</evidence>
<dbReference type="EC" id="2.7.1.161" evidence="5"/>
<evidence type="ECO:0000256" key="1">
    <source>
        <dbReference type="ARBA" id="ARBA00001946"/>
    </source>
</evidence>
<dbReference type="GO" id="GO:0008531">
    <property type="term" value="F:riboflavin kinase activity"/>
    <property type="evidence" value="ECO:0007669"/>
    <property type="project" value="InterPro"/>
</dbReference>
<evidence type="ECO:0000256" key="8">
    <source>
        <dbReference type="ARBA" id="ARBA00022643"/>
    </source>
</evidence>
<keyword evidence="7" id="KW-0285">Flavoprotein</keyword>
<evidence type="ECO:0000256" key="16">
    <source>
        <dbReference type="ARBA" id="ARBA00033116"/>
    </source>
</evidence>
<keyword evidence="12 19" id="KW-0418">Kinase</keyword>
<evidence type="ECO:0000256" key="7">
    <source>
        <dbReference type="ARBA" id="ARBA00022630"/>
    </source>
</evidence>
<proteinExistence type="inferred from homology"/>
<organism evidence="19 20">
    <name type="scientific">Thermogymnomonas acidicola</name>
    <dbReference type="NCBI Taxonomy" id="399579"/>
    <lineage>
        <taxon>Archaea</taxon>
        <taxon>Methanobacteriati</taxon>
        <taxon>Thermoplasmatota</taxon>
        <taxon>Thermoplasmata</taxon>
        <taxon>Thermoplasmatales</taxon>
        <taxon>Thermogymnomonas</taxon>
    </lineage>
</organism>
<keyword evidence="11" id="KW-0547">Nucleotide-binding</keyword>
<evidence type="ECO:0000256" key="17">
    <source>
        <dbReference type="ARBA" id="ARBA00047857"/>
    </source>
</evidence>
<dbReference type="InterPro" id="IPR039063">
    <property type="entry name" value="RibK_CTP-dep"/>
</dbReference>
<dbReference type="GO" id="GO:0000166">
    <property type="term" value="F:nucleotide binding"/>
    <property type="evidence" value="ECO:0007669"/>
    <property type="project" value="UniProtKB-KW"/>
</dbReference>
<dbReference type="PANTHER" id="PTHR40706">
    <property type="entry name" value="RIBOFLAVIN KINASE"/>
    <property type="match status" value="1"/>
</dbReference>
<dbReference type="Proteomes" id="UP000632195">
    <property type="component" value="Unassembled WGS sequence"/>
</dbReference>
<dbReference type="Gene3D" id="2.40.30.30">
    <property type="entry name" value="Riboflavin kinase-like"/>
    <property type="match status" value="1"/>
</dbReference>
<evidence type="ECO:0000256" key="5">
    <source>
        <dbReference type="ARBA" id="ARBA00011987"/>
    </source>
</evidence>
<keyword evidence="20" id="KW-1185">Reference proteome</keyword>
<evidence type="ECO:0000256" key="4">
    <source>
        <dbReference type="ARBA" id="ARBA00006428"/>
    </source>
</evidence>
<evidence type="ECO:0000256" key="14">
    <source>
        <dbReference type="ARBA" id="ARBA00029789"/>
    </source>
</evidence>
<dbReference type="GO" id="GO:0009231">
    <property type="term" value="P:riboflavin biosynthetic process"/>
    <property type="evidence" value="ECO:0007669"/>
    <property type="project" value="InterPro"/>
</dbReference>
<dbReference type="InterPro" id="IPR036388">
    <property type="entry name" value="WH-like_DNA-bd_sf"/>
</dbReference>
<protein>
    <recommendedName>
        <fullName evidence="6">Riboflavin kinase</fullName>
        <ecNumber evidence="5">2.7.1.161</ecNumber>
    </recommendedName>
    <alternativeName>
        <fullName evidence="15">CTP-dependent riboflavin kinase</fullName>
    </alternativeName>
    <alternativeName>
        <fullName evidence="16">CTP:riboflavin 5'-phosphotransferase</fullName>
    </alternativeName>
    <alternativeName>
        <fullName evidence="14">Flavokinase</fullName>
    </alternativeName>
</protein>
<comment type="caution">
    <text evidence="19">The sequence shown here is derived from an EMBL/GenBank/DDBJ whole genome shotgun (WGS) entry which is preliminary data.</text>
</comment>
<keyword evidence="10" id="KW-0479">Metal-binding</keyword>
<evidence type="ECO:0000256" key="13">
    <source>
        <dbReference type="ARBA" id="ARBA00022842"/>
    </source>
</evidence>
<name>A0AA37BRI7_9ARCH</name>
<feature type="domain" description="Riboflavin kinase" evidence="18">
    <location>
        <begin position="97"/>
        <end position="216"/>
    </location>
</feature>
<evidence type="ECO:0000313" key="20">
    <source>
        <dbReference type="Proteomes" id="UP000632195"/>
    </source>
</evidence>
<accession>A0AA37BRI7</accession>
<dbReference type="SUPFAM" id="SSF46785">
    <property type="entry name" value="Winged helix' DNA-binding domain"/>
    <property type="match status" value="1"/>
</dbReference>
<comment type="catalytic activity">
    <reaction evidence="17">
        <text>riboflavin + CTP = CDP + FMN + H(+)</text>
        <dbReference type="Rhea" id="RHEA:25021"/>
        <dbReference type="ChEBI" id="CHEBI:15378"/>
        <dbReference type="ChEBI" id="CHEBI:37563"/>
        <dbReference type="ChEBI" id="CHEBI:57986"/>
        <dbReference type="ChEBI" id="CHEBI:58069"/>
        <dbReference type="ChEBI" id="CHEBI:58210"/>
        <dbReference type="EC" id="2.7.1.161"/>
    </reaction>
</comment>
<dbReference type="GO" id="GO:0046872">
    <property type="term" value="F:metal ion binding"/>
    <property type="evidence" value="ECO:0007669"/>
    <property type="project" value="UniProtKB-KW"/>
</dbReference>
<evidence type="ECO:0000256" key="11">
    <source>
        <dbReference type="ARBA" id="ARBA00022741"/>
    </source>
</evidence>
<comment type="cofactor">
    <cofactor evidence="1">
        <name>Mg(2+)</name>
        <dbReference type="ChEBI" id="CHEBI:18420"/>
    </cofactor>
</comment>
<dbReference type="RefSeq" id="WP_188680888.1">
    <property type="nucleotide sequence ID" value="NZ_BMNY01000001.1"/>
</dbReference>
<evidence type="ECO:0000256" key="3">
    <source>
        <dbReference type="ARBA" id="ARBA00005219"/>
    </source>
</evidence>
<reference evidence="19" key="2">
    <citation type="submission" date="2022-09" db="EMBL/GenBank/DDBJ databases">
        <authorList>
            <person name="Sun Q."/>
            <person name="Ohkuma M."/>
        </authorList>
    </citation>
    <scope>NUCLEOTIDE SEQUENCE</scope>
    <source>
        <strain evidence="19">JCM 13583</strain>
    </source>
</reference>
<keyword evidence="8" id="KW-0288">FMN</keyword>
<dbReference type="InterPro" id="IPR023465">
    <property type="entry name" value="Riboflavin_kinase_dom_sf"/>
</dbReference>
<evidence type="ECO:0000256" key="12">
    <source>
        <dbReference type="ARBA" id="ARBA00022777"/>
    </source>
</evidence>
<dbReference type="InterPro" id="IPR036390">
    <property type="entry name" value="WH_DNA-bd_sf"/>
</dbReference>
<dbReference type="EMBL" id="BMNY01000001">
    <property type="protein sequence ID" value="GGM74404.1"/>
    <property type="molecule type" value="Genomic_DNA"/>
</dbReference>
<dbReference type="SUPFAM" id="SSF82114">
    <property type="entry name" value="Riboflavin kinase-like"/>
    <property type="match status" value="1"/>
</dbReference>
<comment type="function">
    <text evidence="2">Catalyzes the CTP-dependent phosphorylation of riboflavin (vitamin B2) to form flavin mononucleotide (FMN).</text>
</comment>
<comment type="similarity">
    <text evidence="4">Belongs to the archaeal riboflavin kinase family.</text>
</comment>
<evidence type="ECO:0000256" key="2">
    <source>
        <dbReference type="ARBA" id="ARBA00003072"/>
    </source>
</evidence>
<comment type="pathway">
    <text evidence="3">Cofactor biosynthesis; FMN biosynthesis; FMN from riboflavin (CTP route): step 1/1.</text>
</comment>
<evidence type="ECO:0000313" key="19">
    <source>
        <dbReference type="EMBL" id="GGM74404.1"/>
    </source>
</evidence>
<dbReference type="PANTHER" id="PTHR40706:SF1">
    <property type="entry name" value="RIBOFLAVIN KINASE"/>
    <property type="match status" value="1"/>
</dbReference>
<keyword evidence="9" id="KW-0808">Transferase</keyword>
<dbReference type="Pfam" id="PF01982">
    <property type="entry name" value="CTP-dep_RFKase"/>
    <property type="match status" value="1"/>
</dbReference>
<reference evidence="19" key="1">
    <citation type="journal article" date="2014" name="Int. J. Syst. Evol. Microbiol.">
        <title>Complete genome sequence of Corynebacterium casei LMG S-19264T (=DSM 44701T), isolated from a smear-ripened cheese.</title>
        <authorList>
            <consortium name="US DOE Joint Genome Institute (JGI-PGF)"/>
            <person name="Walter F."/>
            <person name="Albersmeier A."/>
            <person name="Kalinowski J."/>
            <person name="Ruckert C."/>
        </authorList>
    </citation>
    <scope>NUCLEOTIDE SEQUENCE</scope>
    <source>
        <strain evidence="19">JCM 13583</strain>
    </source>
</reference>
<evidence type="ECO:0000259" key="18">
    <source>
        <dbReference type="Pfam" id="PF01982"/>
    </source>
</evidence>
<dbReference type="Gene3D" id="1.10.10.10">
    <property type="entry name" value="Winged helix-like DNA-binding domain superfamily/Winged helix DNA-binding domain"/>
    <property type="match status" value="1"/>
</dbReference>
<gene>
    <name evidence="19" type="ORF">GCM10007108_10410</name>
</gene>
<evidence type="ECO:0000256" key="6">
    <source>
        <dbReference type="ARBA" id="ARBA00017394"/>
    </source>
</evidence>
<sequence length="219" mass="24863">MEQRSYQALKAIKKEAGKSNSVYMTTVRFGQVLGFSQQSASRLLIELEEKGYIRRKLENRKQVIEITDSGLEVLYGELNELSRILSQDMRVVIEGEVKSGLGEGRYYVSRKGYIVQFQEKLGFIPYLGTLNVKVDPLYEGNLRRMRSSEGIRIEGFKTEDRTFGAVKAFRARIGGEDCAVILPERSVYTDTIEVISKEYLRGKLGLKDGSRVRVTVDLS</sequence>
<dbReference type="InterPro" id="IPR023602">
    <property type="entry name" value="Riboflavin_kinase_CTP-dep"/>
</dbReference>
<evidence type="ECO:0000256" key="10">
    <source>
        <dbReference type="ARBA" id="ARBA00022723"/>
    </source>
</evidence>
<evidence type="ECO:0000256" key="15">
    <source>
        <dbReference type="ARBA" id="ARBA00030544"/>
    </source>
</evidence>
<keyword evidence="13" id="KW-0460">Magnesium</keyword>
<dbReference type="AlphaFoldDB" id="A0AA37BRI7"/>